<feature type="region of interest" description="Disordered" evidence="1">
    <location>
        <begin position="1"/>
        <end position="52"/>
    </location>
</feature>
<dbReference type="InterPro" id="IPR043128">
    <property type="entry name" value="Rev_trsase/Diguanyl_cyclase"/>
</dbReference>
<proteinExistence type="predicted"/>
<protein>
    <submittedName>
        <fullName evidence="2">Diguanylate cyclase</fullName>
    </submittedName>
</protein>
<dbReference type="RefSeq" id="WP_235986677.1">
    <property type="nucleotide sequence ID" value="NZ_CABVQS010000039.1"/>
</dbReference>
<dbReference type="EMBL" id="CABVQS010000039">
    <property type="protein sequence ID" value="VWD60888.1"/>
    <property type="molecule type" value="Genomic_DNA"/>
</dbReference>
<reference evidence="2 3" key="1">
    <citation type="submission" date="2019-09" db="EMBL/GenBank/DDBJ databases">
        <authorList>
            <person name="Depoorter E."/>
        </authorList>
    </citation>
    <scope>NUCLEOTIDE SEQUENCE [LARGE SCALE GENOMIC DNA]</scope>
    <source>
        <strain evidence="2">R-71033</strain>
    </source>
</reference>
<evidence type="ECO:0000256" key="1">
    <source>
        <dbReference type="SAM" id="MobiDB-lite"/>
    </source>
</evidence>
<dbReference type="Gene3D" id="3.30.70.270">
    <property type="match status" value="1"/>
</dbReference>
<dbReference type="AlphaFoldDB" id="A0A6P3BWY1"/>
<name>A0A6P3BWY1_9BURK</name>
<sequence length="102" mass="11091">MRAHDAHFSPHLHRFVSGQNHRSADWQRGDAPNNARYGPTYDPVSGLAAGTNDAADARGCDIRFSVGHVDCDPAHHRDVAGLLASADQRIYEDKQRGKTAGT</sequence>
<gene>
    <name evidence="2" type="ORF">BCO71033_06526</name>
</gene>
<dbReference type="Proteomes" id="UP000494109">
    <property type="component" value="Unassembled WGS sequence"/>
</dbReference>
<evidence type="ECO:0000313" key="3">
    <source>
        <dbReference type="Proteomes" id="UP000494109"/>
    </source>
</evidence>
<evidence type="ECO:0000313" key="2">
    <source>
        <dbReference type="EMBL" id="VWD60888.1"/>
    </source>
</evidence>
<organism evidence="2 3">
    <name type="scientific">Burkholderia contaminans</name>
    <dbReference type="NCBI Taxonomy" id="488447"/>
    <lineage>
        <taxon>Bacteria</taxon>
        <taxon>Pseudomonadati</taxon>
        <taxon>Pseudomonadota</taxon>
        <taxon>Betaproteobacteria</taxon>
        <taxon>Burkholderiales</taxon>
        <taxon>Burkholderiaceae</taxon>
        <taxon>Burkholderia</taxon>
        <taxon>Burkholderia cepacia complex</taxon>
    </lineage>
</organism>
<accession>A0A6P3BWY1</accession>